<reference evidence="1 2" key="1">
    <citation type="submission" date="2018-06" db="EMBL/GenBank/DDBJ databases">
        <title>Streptacidiphilus pinicola sp. nov., isolated from pine grove soil.</title>
        <authorList>
            <person name="Roh S.G."/>
            <person name="Park S."/>
            <person name="Kim M.-K."/>
            <person name="Yun B.-R."/>
            <person name="Park J."/>
            <person name="Kim M.J."/>
            <person name="Kim Y.S."/>
            <person name="Kim S.B."/>
        </authorList>
    </citation>
    <scope>NUCLEOTIDE SEQUENCE [LARGE SCALE GENOMIC DNA]</scope>
    <source>
        <strain evidence="1 2">MMS16-CNU450</strain>
    </source>
</reference>
<accession>A0A2X0KF49</accession>
<name>A0A2X0KF49_9ACTN</name>
<evidence type="ECO:0000313" key="1">
    <source>
        <dbReference type="EMBL" id="RAG85749.1"/>
    </source>
</evidence>
<dbReference type="RefSeq" id="WP_111500451.1">
    <property type="nucleotide sequence ID" value="NZ_QKYN01000037.1"/>
</dbReference>
<sequence>MAWVAREVADAGWHAVEVVAWLSLSEPPARVRRPSAFLAHRLKGAHLVAVTPAQRANLVEAWRDRHVDPARSRQEWEGPWQPPTDPAVRSAFARAMAAPLPTVRSAHAAGPDGAVGGRDDDCGPTRDEIAQLRAAALQDPSLVRAALETCGAEFAARVYTPRLVDLVRRAQHGPPGRARLRLHAVNGG</sequence>
<keyword evidence="2" id="KW-1185">Reference proteome</keyword>
<gene>
    <name evidence="1" type="ORF">DN069_09565</name>
</gene>
<dbReference type="AlphaFoldDB" id="A0A2X0KF49"/>
<proteinExistence type="predicted"/>
<evidence type="ECO:0000313" key="2">
    <source>
        <dbReference type="Proteomes" id="UP000248889"/>
    </source>
</evidence>
<dbReference type="OrthoDB" id="3865055at2"/>
<dbReference type="EMBL" id="QKYN01000037">
    <property type="protein sequence ID" value="RAG85749.1"/>
    <property type="molecule type" value="Genomic_DNA"/>
</dbReference>
<comment type="caution">
    <text evidence="1">The sequence shown here is derived from an EMBL/GenBank/DDBJ whole genome shotgun (WGS) entry which is preliminary data.</text>
</comment>
<organism evidence="1 2">
    <name type="scientific">Streptacidiphilus pinicola</name>
    <dbReference type="NCBI Taxonomy" id="2219663"/>
    <lineage>
        <taxon>Bacteria</taxon>
        <taxon>Bacillati</taxon>
        <taxon>Actinomycetota</taxon>
        <taxon>Actinomycetes</taxon>
        <taxon>Kitasatosporales</taxon>
        <taxon>Streptomycetaceae</taxon>
        <taxon>Streptacidiphilus</taxon>
    </lineage>
</organism>
<protein>
    <submittedName>
        <fullName evidence="1">Uncharacterized protein</fullName>
    </submittedName>
</protein>
<dbReference type="Proteomes" id="UP000248889">
    <property type="component" value="Unassembled WGS sequence"/>
</dbReference>